<sequence>MPESEYVLPAPTSVPDLVALAESTEEALSILRPWCTVTKHYKSKALVSIQIQALSYVEAIDFSITAAQDGYTIADEVLDFAEDISVGKNTPEKELQEYLQGMLQLAQRGEENAKLAWTRFREVRNTVERVRLIPLWVSEYNWNLNWSSTQLVREAKEERIQENKKLFAFLRGRLGHLEENIAVLERFSKAISLYMAWWNELNMTHGAITSRTTKINYSSLRNEAVVKSWRTLKTAYVDYTNKIKAIQDVDPTFASQLEMPCNDEPERGAGVSVAVKNEPKKKKRHAFKRFWS</sequence>
<keyword evidence="2" id="KW-1185">Reference proteome</keyword>
<evidence type="ECO:0000313" key="2">
    <source>
        <dbReference type="Proteomes" id="UP000521872"/>
    </source>
</evidence>
<protein>
    <submittedName>
        <fullName evidence="1">Uncharacterized protein</fullName>
    </submittedName>
</protein>
<dbReference type="EMBL" id="JAACJL010000018">
    <property type="protein sequence ID" value="KAF4618305.1"/>
    <property type="molecule type" value="Genomic_DNA"/>
</dbReference>
<reference evidence="1 2" key="1">
    <citation type="submission" date="2019-12" db="EMBL/GenBank/DDBJ databases">
        <authorList>
            <person name="Floudas D."/>
            <person name="Bentzer J."/>
            <person name="Ahren D."/>
            <person name="Johansson T."/>
            <person name="Persson P."/>
            <person name="Tunlid A."/>
        </authorList>
    </citation>
    <scope>NUCLEOTIDE SEQUENCE [LARGE SCALE GENOMIC DNA]</scope>
    <source>
        <strain evidence="1 2">CBS 102.39</strain>
    </source>
</reference>
<evidence type="ECO:0000313" key="1">
    <source>
        <dbReference type="EMBL" id="KAF4618305.1"/>
    </source>
</evidence>
<organism evidence="1 2">
    <name type="scientific">Agrocybe pediades</name>
    <dbReference type="NCBI Taxonomy" id="84607"/>
    <lineage>
        <taxon>Eukaryota</taxon>
        <taxon>Fungi</taxon>
        <taxon>Dikarya</taxon>
        <taxon>Basidiomycota</taxon>
        <taxon>Agaricomycotina</taxon>
        <taxon>Agaricomycetes</taxon>
        <taxon>Agaricomycetidae</taxon>
        <taxon>Agaricales</taxon>
        <taxon>Agaricineae</taxon>
        <taxon>Strophariaceae</taxon>
        <taxon>Agrocybe</taxon>
    </lineage>
</organism>
<name>A0A8H4QVI9_9AGAR</name>
<accession>A0A8H4QVI9</accession>
<dbReference type="Proteomes" id="UP000521872">
    <property type="component" value="Unassembled WGS sequence"/>
</dbReference>
<dbReference type="AlphaFoldDB" id="A0A8H4QVI9"/>
<gene>
    <name evidence="1" type="ORF">D9613_011547</name>
</gene>
<proteinExistence type="predicted"/>
<comment type="caution">
    <text evidence="1">The sequence shown here is derived from an EMBL/GenBank/DDBJ whole genome shotgun (WGS) entry which is preliminary data.</text>
</comment>